<keyword evidence="1" id="KW-0732">Signal</keyword>
<proteinExistence type="predicted"/>
<comment type="caution">
    <text evidence="2">The sequence shown here is derived from an EMBL/GenBank/DDBJ whole genome shotgun (WGS) entry which is preliminary data.</text>
</comment>
<organism evidence="2 3">
    <name type="scientific">Vibrio variabilis</name>
    <dbReference type="NCBI Taxonomy" id="990271"/>
    <lineage>
        <taxon>Bacteria</taxon>
        <taxon>Pseudomonadati</taxon>
        <taxon>Pseudomonadota</taxon>
        <taxon>Gammaproteobacteria</taxon>
        <taxon>Vibrionales</taxon>
        <taxon>Vibrionaceae</taxon>
        <taxon>Vibrio</taxon>
    </lineage>
</organism>
<evidence type="ECO:0000256" key="1">
    <source>
        <dbReference type="SAM" id="SignalP"/>
    </source>
</evidence>
<feature type="signal peptide" evidence="1">
    <location>
        <begin position="1"/>
        <end position="19"/>
    </location>
</feature>
<gene>
    <name evidence="2" type="ORF">JCM19239_4950</name>
</gene>
<dbReference type="EMBL" id="BBMS01000015">
    <property type="protein sequence ID" value="GAL26095.1"/>
    <property type="molecule type" value="Genomic_DNA"/>
</dbReference>
<accession>A0ABQ0JBF2</accession>
<feature type="chain" id="PRO_5045829875" description="Outer membrane protein" evidence="1">
    <location>
        <begin position="20"/>
        <end position="245"/>
    </location>
</feature>
<dbReference type="Proteomes" id="UP000029223">
    <property type="component" value="Unassembled WGS sequence"/>
</dbReference>
<name>A0ABQ0JBF2_9VIBR</name>
<protein>
    <recommendedName>
        <fullName evidence="4">Outer membrane protein</fullName>
    </recommendedName>
</protein>
<reference evidence="3" key="2">
    <citation type="submission" date="2014-09" db="EMBL/GenBank/DDBJ databases">
        <authorList>
            <consortium name="NBRP consortium"/>
            <person name="Sawabe T."/>
            <person name="Meirelles P."/>
            <person name="Nakanishi M."/>
            <person name="Sayaka M."/>
            <person name="Hattori M."/>
            <person name="Ohkuma M."/>
        </authorList>
    </citation>
    <scope>NUCLEOTIDE SEQUENCE [LARGE SCALE GENOMIC DNA]</scope>
    <source>
        <strain evidence="3">JCM 19239</strain>
    </source>
</reference>
<evidence type="ECO:0000313" key="3">
    <source>
        <dbReference type="Proteomes" id="UP000029223"/>
    </source>
</evidence>
<evidence type="ECO:0008006" key="4">
    <source>
        <dbReference type="Google" id="ProtNLM"/>
    </source>
</evidence>
<reference evidence="3" key="1">
    <citation type="submission" date="2014-09" db="EMBL/GenBank/DDBJ databases">
        <title>Vibrio variabilis JCM 19239. (C206) whole genome shotgun sequence.</title>
        <authorList>
            <person name="Sawabe T."/>
            <person name="Meirelles P."/>
            <person name="Nakanishi M."/>
            <person name="Sayaka M."/>
            <person name="Hattori M."/>
            <person name="Ohkuma M."/>
        </authorList>
    </citation>
    <scope>NUCLEOTIDE SEQUENCE [LARGE SCALE GENOMIC DNA]</scope>
    <source>
        <strain evidence="3">JCM 19239</strain>
    </source>
</reference>
<sequence length="245" mass="26418">MKKTILGMALCALTAGAWASNSTHAEAEEVNYGDPTASFSTLGVSRTNNATQINGMYGAGSNIFQLDVTRADNGDLSGRGRYFHVTDGLGYSVDILGDKDTATVLGGMIYKFQVSDNVMLFPMLSAGVSKAKSTTRTDVVLDNRGEPTVKTTKYNNDDTLLQGGLYALYAFDAGHWLYANPKVTRTFNGKATIPQIEIGGGYMVTDSASVGFKVEHTGKFDTTSNGYRQAIAQDTVSWLQANYYF</sequence>
<keyword evidence="3" id="KW-1185">Reference proteome</keyword>
<evidence type="ECO:0000313" key="2">
    <source>
        <dbReference type="EMBL" id="GAL26095.1"/>
    </source>
</evidence>